<keyword evidence="3" id="KW-1185">Reference proteome</keyword>
<dbReference type="Proteomes" id="UP001165160">
    <property type="component" value="Unassembled WGS sequence"/>
</dbReference>
<dbReference type="AlphaFoldDB" id="A0A9W7C8P2"/>
<organism evidence="2 3">
    <name type="scientific">Triparma verrucosa</name>
    <dbReference type="NCBI Taxonomy" id="1606542"/>
    <lineage>
        <taxon>Eukaryota</taxon>
        <taxon>Sar</taxon>
        <taxon>Stramenopiles</taxon>
        <taxon>Ochrophyta</taxon>
        <taxon>Bolidophyceae</taxon>
        <taxon>Parmales</taxon>
        <taxon>Triparmaceae</taxon>
        <taxon>Triparma</taxon>
    </lineage>
</organism>
<gene>
    <name evidence="2" type="ORF">TrVE_jg567</name>
</gene>
<sequence length="149" mass="15753">MLFPVPLLPLIPLLFPPLTGTITSPNIEPLSTSKLYITARPSQSSDIPKAVLEGSYGKPPPFVTFSVPTPTFPYSFNLGEECLTPEGKLIPLSDGMRVTVSARYDVDGVASTRSPDDLVGRGEGVLGEEVGVVLKGRGVGGKWASGLKK</sequence>
<dbReference type="EMBL" id="BRXX01000243">
    <property type="protein sequence ID" value="GMI00106.1"/>
    <property type="molecule type" value="Genomic_DNA"/>
</dbReference>
<feature type="chain" id="PRO_5040792221" evidence="1">
    <location>
        <begin position="22"/>
        <end position="149"/>
    </location>
</feature>
<protein>
    <submittedName>
        <fullName evidence="2">Uncharacterized protein</fullName>
    </submittedName>
</protein>
<reference evidence="3" key="1">
    <citation type="journal article" date="2023" name="Commun. Biol.">
        <title>Genome analysis of Parmales, the sister group of diatoms, reveals the evolutionary specialization of diatoms from phago-mixotrophs to photoautotrophs.</title>
        <authorList>
            <person name="Ban H."/>
            <person name="Sato S."/>
            <person name="Yoshikawa S."/>
            <person name="Yamada K."/>
            <person name="Nakamura Y."/>
            <person name="Ichinomiya M."/>
            <person name="Sato N."/>
            <person name="Blanc-Mathieu R."/>
            <person name="Endo H."/>
            <person name="Kuwata A."/>
            <person name="Ogata H."/>
        </authorList>
    </citation>
    <scope>NUCLEOTIDE SEQUENCE [LARGE SCALE GENOMIC DNA]</scope>
    <source>
        <strain evidence="3">NIES 3699</strain>
    </source>
</reference>
<comment type="caution">
    <text evidence="2">The sequence shown here is derived from an EMBL/GenBank/DDBJ whole genome shotgun (WGS) entry which is preliminary data.</text>
</comment>
<name>A0A9W7C8P2_9STRA</name>
<accession>A0A9W7C8P2</accession>
<evidence type="ECO:0000313" key="3">
    <source>
        <dbReference type="Proteomes" id="UP001165160"/>
    </source>
</evidence>
<proteinExistence type="predicted"/>
<evidence type="ECO:0000256" key="1">
    <source>
        <dbReference type="SAM" id="SignalP"/>
    </source>
</evidence>
<keyword evidence="1" id="KW-0732">Signal</keyword>
<evidence type="ECO:0000313" key="2">
    <source>
        <dbReference type="EMBL" id="GMI00106.1"/>
    </source>
</evidence>
<feature type="signal peptide" evidence="1">
    <location>
        <begin position="1"/>
        <end position="21"/>
    </location>
</feature>